<sequence length="200" mass="21684">LASELPSLFPLVNEPSKFSKISLGLYKWDDPDQSRHVEGLRSGLLVCGDSLQDQFTVFSSNPNYHCIITSLLNSLSQDYRTQNSALQMALLSVVPIKKEAVSSVLISNVVGVLTASMTDTPSVSTSDPNQISDKVVEQTDQQSLQAIKPLSSWPPNILSITLVVCLLLLVIAARDSDIQILGNVIKSGSEDGHEELNYGN</sequence>
<feature type="non-terminal residue" evidence="1">
    <location>
        <position position="1"/>
    </location>
</feature>
<dbReference type="EMBL" id="PKSL01000069">
    <property type="protein sequence ID" value="POW07954.1"/>
    <property type="molecule type" value="Genomic_DNA"/>
</dbReference>
<keyword evidence="2" id="KW-1185">Reference proteome</keyword>
<dbReference type="AlphaFoldDB" id="A0A2S4VEK9"/>
<name>A0A2S4VEK9_9BASI</name>
<proteinExistence type="predicted"/>
<organism evidence="1 2">
    <name type="scientific">Puccinia striiformis</name>
    <dbReference type="NCBI Taxonomy" id="27350"/>
    <lineage>
        <taxon>Eukaryota</taxon>
        <taxon>Fungi</taxon>
        <taxon>Dikarya</taxon>
        <taxon>Basidiomycota</taxon>
        <taxon>Pucciniomycotina</taxon>
        <taxon>Pucciniomycetes</taxon>
        <taxon>Pucciniales</taxon>
        <taxon>Pucciniaceae</taxon>
        <taxon>Puccinia</taxon>
    </lineage>
</organism>
<evidence type="ECO:0000313" key="2">
    <source>
        <dbReference type="Proteomes" id="UP000239156"/>
    </source>
</evidence>
<dbReference type="VEuPathDB" id="FungiDB:PSHT_03766"/>
<comment type="caution">
    <text evidence="1">The sequence shown here is derived from an EMBL/GenBank/DDBJ whole genome shotgun (WGS) entry which is preliminary data.</text>
</comment>
<feature type="non-terminal residue" evidence="1">
    <location>
        <position position="200"/>
    </location>
</feature>
<evidence type="ECO:0000313" key="1">
    <source>
        <dbReference type="EMBL" id="POW07954.1"/>
    </source>
</evidence>
<dbReference type="VEuPathDB" id="FungiDB:PSTT_07876"/>
<protein>
    <submittedName>
        <fullName evidence="1">Uncharacterized protein</fullName>
    </submittedName>
</protein>
<accession>A0A2S4VEK9</accession>
<gene>
    <name evidence="1" type="ORF">PSTT_07876</name>
</gene>
<dbReference type="Proteomes" id="UP000239156">
    <property type="component" value="Unassembled WGS sequence"/>
</dbReference>
<reference evidence="1" key="1">
    <citation type="submission" date="2017-12" db="EMBL/GenBank/DDBJ databases">
        <title>Gene loss provides genomic basis for host adaptation in cereal stripe rust fungi.</title>
        <authorList>
            <person name="Xia C."/>
        </authorList>
    </citation>
    <scope>NUCLEOTIDE SEQUENCE [LARGE SCALE GENOMIC DNA]</scope>
    <source>
        <strain evidence="1">93-210</strain>
    </source>
</reference>